<proteinExistence type="predicted"/>
<dbReference type="InterPro" id="IPR048792">
    <property type="entry name" value="CarD_C"/>
</dbReference>
<dbReference type="Gene3D" id="1.20.58.1290">
    <property type="entry name" value="CarD-like, C-terminal domain"/>
    <property type="match status" value="1"/>
</dbReference>
<dbReference type="PANTHER" id="PTHR38447">
    <property type="entry name" value="TRANSCRIPTION FACTOR YDEB-RELATED"/>
    <property type="match status" value="1"/>
</dbReference>
<dbReference type="InterPro" id="IPR052531">
    <property type="entry name" value="CarD-like_regulator"/>
</dbReference>
<sequence>MHNVLERLNNGRVNLPKQWAARHRRVTEILSSGDPYQIATLGSELRRWDLERGLPDLDRQAYRRALRLLAGEISAVLGISSKEARAMMDAGDDDDLN</sequence>
<dbReference type="InterPro" id="IPR042215">
    <property type="entry name" value="CarD-like_C"/>
</dbReference>
<evidence type="ECO:0000259" key="1">
    <source>
        <dbReference type="Pfam" id="PF21095"/>
    </source>
</evidence>
<evidence type="ECO:0000313" key="2">
    <source>
        <dbReference type="EMBL" id="CAA9581145.1"/>
    </source>
</evidence>
<reference evidence="2" key="1">
    <citation type="submission" date="2020-02" db="EMBL/GenBank/DDBJ databases">
        <authorList>
            <person name="Meier V. D."/>
        </authorList>
    </citation>
    <scope>NUCLEOTIDE SEQUENCE</scope>
    <source>
        <strain evidence="2">AVDCRST_MAG86</strain>
    </source>
</reference>
<organism evidence="2">
    <name type="scientific">uncultured Truepera sp</name>
    <dbReference type="NCBI Taxonomy" id="543023"/>
    <lineage>
        <taxon>Bacteria</taxon>
        <taxon>Thermotogati</taxon>
        <taxon>Deinococcota</taxon>
        <taxon>Deinococci</taxon>
        <taxon>Trueperales</taxon>
        <taxon>Trueperaceae</taxon>
        <taxon>Truepera</taxon>
        <taxon>environmental samples</taxon>
    </lineage>
</organism>
<feature type="domain" description="CarD C-terminal" evidence="1">
    <location>
        <begin position="3"/>
        <end position="89"/>
    </location>
</feature>
<protein>
    <submittedName>
        <fullName evidence="2">CarD-like transcriptional regulator</fullName>
    </submittedName>
</protein>
<dbReference type="GO" id="GO:0009303">
    <property type="term" value="P:rRNA transcription"/>
    <property type="evidence" value="ECO:0007669"/>
    <property type="project" value="TreeGrafter"/>
</dbReference>
<accession>A0A6J4VL40</accession>
<dbReference type="EMBL" id="CADCWP010000256">
    <property type="protein sequence ID" value="CAA9581145.1"/>
    <property type="molecule type" value="Genomic_DNA"/>
</dbReference>
<dbReference type="AlphaFoldDB" id="A0A6J4VL40"/>
<name>A0A6J4VL40_9DEIN</name>
<gene>
    <name evidence="2" type="ORF">AVDCRST_MAG86-2820</name>
</gene>
<dbReference type="PANTHER" id="PTHR38447:SF1">
    <property type="entry name" value="RNA POLYMERASE-BINDING TRANSCRIPTION FACTOR CARD"/>
    <property type="match status" value="1"/>
</dbReference>
<dbReference type="Pfam" id="PF21095">
    <property type="entry name" value="CarD_C"/>
    <property type="match status" value="1"/>
</dbReference>